<dbReference type="InterPro" id="IPR003136">
    <property type="entry name" value="Cytidylate_kin"/>
</dbReference>
<dbReference type="GO" id="GO:0036431">
    <property type="term" value="F:dCMP kinase activity"/>
    <property type="evidence" value="ECO:0007669"/>
    <property type="project" value="InterPro"/>
</dbReference>
<evidence type="ECO:0000256" key="8">
    <source>
        <dbReference type="HAMAP-Rule" id="MF_00238"/>
    </source>
</evidence>
<dbReference type="PANTHER" id="PTHR21299">
    <property type="entry name" value="CYTIDYLATE KINASE/PANTOATE-BETA-ALANINE LIGASE"/>
    <property type="match status" value="1"/>
</dbReference>
<keyword evidence="4 8" id="KW-0418">Kinase</keyword>
<dbReference type="PANTHER" id="PTHR21299:SF2">
    <property type="entry name" value="CYTIDYLATE KINASE"/>
    <property type="match status" value="1"/>
</dbReference>
<evidence type="ECO:0000256" key="3">
    <source>
        <dbReference type="ARBA" id="ARBA00022741"/>
    </source>
</evidence>
<dbReference type="HAMAP" id="MF_00238">
    <property type="entry name" value="Cytidyl_kinase_type1"/>
    <property type="match status" value="1"/>
</dbReference>
<dbReference type="InterPro" id="IPR011994">
    <property type="entry name" value="Cytidylate_kinase_dom"/>
</dbReference>
<keyword evidence="5 8" id="KW-0067">ATP-binding</keyword>
<organism evidence="10 11">
    <name type="scientific">Nitrosovibrio tenuis</name>
    <dbReference type="NCBI Taxonomy" id="1233"/>
    <lineage>
        <taxon>Bacteria</taxon>
        <taxon>Pseudomonadati</taxon>
        <taxon>Pseudomonadota</taxon>
        <taxon>Betaproteobacteria</taxon>
        <taxon>Nitrosomonadales</taxon>
        <taxon>Nitrosomonadaceae</taxon>
        <taxon>Nitrosovibrio</taxon>
    </lineage>
</organism>
<evidence type="ECO:0000256" key="1">
    <source>
        <dbReference type="ARBA" id="ARBA00009427"/>
    </source>
</evidence>
<evidence type="ECO:0000256" key="5">
    <source>
        <dbReference type="ARBA" id="ARBA00022840"/>
    </source>
</evidence>
<keyword evidence="3 8" id="KW-0547">Nucleotide-binding</keyword>
<dbReference type="Proteomes" id="UP000198620">
    <property type="component" value="Unassembled WGS sequence"/>
</dbReference>
<dbReference type="GO" id="GO:0005524">
    <property type="term" value="F:ATP binding"/>
    <property type="evidence" value="ECO:0007669"/>
    <property type="project" value="UniProtKB-UniRule"/>
</dbReference>
<dbReference type="RefSeq" id="WP_218141551.1">
    <property type="nucleotide sequence ID" value="NZ_FOBH01000011.1"/>
</dbReference>
<dbReference type="SUPFAM" id="SSF52540">
    <property type="entry name" value="P-loop containing nucleoside triphosphate hydrolases"/>
    <property type="match status" value="1"/>
</dbReference>
<dbReference type="STRING" id="1233.SAMN05216387_11115"/>
<dbReference type="GO" id="GO:0036430">
    <property type="term" value="F:CMP kinase activity"/>
    <property type="evidence" value="ECO:0007669"/>
    <property type="project" value="RHEA"/>
</dbReference>
<accession>A0A1H7Q8E2</accession>
<dbReference type="AlphaFoldDB" id="A0A1H7Q8E2"/>
<feature type="domain" description="Cytidylate kinase" evidence="9">
    <location>
        <begin position="13"/>
        <end position="221"/>
    </location>
</feature>
<comment type="similarity">
    <text evidence="1 8">Belongs to the cytidylate kinase family. Type 1 subfamily.</text>
</comment>
<dbReference type="EMBL" id="FOBH01000011">
    <property type="protein sequence ID" value="SEL43755.1"/>
    <property type="molecule type" value="Genomic_DNA"/>
</dbReference>
<comment type="catalytic activity">
    <reaction evidence="6 8">
        <text>dCMP + ATP = dCDP + ADP</text>
        <dbReference type="Rhea" id="RHEA:25094"/>
        <dbReference type="ChEBI" id="CHEBI:30616"/>
        <dbReference type="ChEBI" id="CHEBI:57566"/>
        <dbReference type="ChEBI" id="CHEBI:58593"/>
        <dbReference type="ChEBI" id="CHEBI:456216"/>
        <dbReference type="EC" id="2.7.4.25"/>
    </reaction>
</comment>
<gene>
    <name evidence="8" type="primary">cmk</name>
    <name evidence="10" type="ORF">SAMN05216387_11115</name>
</gene>
<comment type="subcellular location">
    <subcellularLocation>
        <location evidence="8">Cytoplasm</location>
    </subcellularLocation>
</comment>
<dbReference type="GO" id="GO:0005829">
    <property type="term" value="C:cytosol"/>
    <property type="evidence" value="ECO:0007669"/>
    <property type="project" value="TreeGrafter"/>
</dbReference>
<comment type="catalytic activity">
    <reaction evidence="7 8">
        <text>CMP + ATP = CDP + ADP</text>
        <dbReference type="Rhea" id="RHEA:11600"/>
        <dbReference type="ChEBI" id="CHEBI:30616"/>
        <dbReference type="ChEBI" id="CHEBI:58069"/>
        <dbReference type="ChEBI" id="CHEBI:60377"/>
        <dbReference type="ChEBI" id="CHEBI:456216"/>
        <dbReference type="EC" id="2.7.4.25"/>
    </reaction>
</comment>
<dbReference type="GO" id="GO:0015949">
    <property type="term" value="P:nucleobase-containing small molecule interconversion"/>
    <property type="evidence" value="ECO:0007669"/>
    <property type="project" value="TreeGrafter"/>
</dbReference>
<evidence type="ECO:0000256" key="7">
    <source>
        <dbReference type="ARBA" id="ARBA00048478"/>
    </source>
</evidence>
<sequence>MKGFMRIDNVPVIAIDGPSASGKGTVAQRVAEKLGFHYLDSGALYRLVALAAMRSGVDLSNENTLSDVAAQLDVVFEGADIRFQSENVTSAIRTEACSNAASRIAAYPKVRTALLARQREFRQIPGLVADGRDMGSVVFPDAVLKIFLTASAETRAQRRLKQLMEKGIDANIATLLQDIRDRDARDSNRTVAPLQQGTDTNLLDTTSLNIAEAVDSVLKQYAGVCAKKHL</sequence>
<evidence type="ECO:0000313" key="10">
    <source>
        <dbReference type="EMBL" id="SEL43755.1"/>
    </source>
</evidence>
<keyword evidence="11" id="KW-1185">Reference proteome</keyword>
<dbReference type="CDD" id="cd02020">
    <property type="entry name" value="CMPK"/>
    <property type="match status" value="1"/>
</dbReference>
<keyword evidence="8" id="KW-0963">Cytoplasm</keyword>
<evidence type="ECO:0000256" key="6">
    <source>
        <dbReference type="ARBA" id="ARBA00047615"/>
    </source>
</evidence>
<dbReference type="NCBIfam" id="TIGR00017">
    <property type="entry name" value="cmk"/>
    <property type="match status" value="1"/>
</dbReference>
<evidence type="ECO:0000256" key="2">
    <source>
        <dbReference type="ARBA" id="ARBA00022679"/>
    </source>
</evidence>
<evidence type="ECO:0000313" key="11">
    <source>
        <dbReference type="Proteomes" id="UP000198620"/>
    </source>
</evidence>
<reference evidence="10 11" key="1">
    <citation type="submission" date="2016-10" db="EMBL/GenBank/DDBJ databases">
        <authorList>
            <person name="de Groot N.N."/>
        </authorList>
    </citation>
    <scope>NUCLEOTIDE SEQUENCE [LARGE SCALE GENOMIC DNA]</scope>
    <source>
        <strain evidence="10 11">Nv1</strain>
    </source>
</reference>
<dbReference type="Gene3D" id="3.40.50.300">
    <property type="entry name" value="P-loop containing nucleotide triphosphate hydrolases"/>
    <property type="match status" value="1"/>
</dbReference>
<keyword evidence="2 8" id="KW-0808">Transferase</keyword>
<dbReference type="GO" id="GO:0006220">
    <property type="term" value="P:pyrimidine nucleotide metabolic process"/>
    <property type="evidence" value="ECO:0007669"/>
    <property type="project" value="UniProtKB-UniRule"/>
</dbReference>
<protein>
    <recommendedName>
        <fullName evidence="8">Cytidylate kinase</fullName>
        <shortName evidence="8">CK</shortName>
        <ecNumber evidence="8">2.7.4.25</ecNumber>
    </recommendedName>
    <alternativeName>
        <fullName evidence="8">Cytidine monophosphate kinase</fullName>
        <shortName evidence="8">CMP kinase</shortName>
    </alternativeName>
</protein>
<dbReference type="Pfam" id="PF02224">
    <property type="entry name" value="Cytidylate_kin"/>
    <property type="match status" value="1"/>
</dbReference>
<feature type="binding site" evidence="8">
    <location>
        <begin position="17"/>
        <end position="25"/>
    </location>
    <ligand>
        <name>ATP</name>
        <dbReference type="ChEBI" id="CHEBI:30616"/>
    </ligand>
</feature>
<proteinExistence type="inferred from homology"/>
<name>A0A1H7Q8E2_9PROT</name>
<dbReference type="InterPro" id="IPR027417">
    <property type="entry name" value="P-loop_NTPase"/>
</dbReference>
<evidence type="ECO:0000256" key="4">
    <source>
        <dbReference type="ARBA" id="ARBA00022777"/>
    </source>
</evidence>
<dbReference type="EC" id="2.7.4.25" evidence="8"/>
<evidence type="ECO:0000259" key="9">
    <source>
        <dbReference type="Pfam" id="PF02224"/>
    </source>
</evidence>